<dbReference type="Proteomes" id="UP000176902">
    <property type="component" value="Unassembled WGS sequence"/>
</dbReference>
<comment type="caution">
    <text evidence="1">The sequence shown here is derived from an EMBL/GenBank/DDBJ whole genome shotgun (WGS) entry which is preliminary data.</text>
</comment>
<dbReference type="AlphaFoldDB" id="A0A1F5JVC1"/>
<dbReference type="STRING" id="1797768.A3C59_02120"/>
<protein>
    <submittedName>
        <fullName evidence="1">Uncharacterized protein</fullName>
    </submittedName>
</protein>
<proteinExistence type="predicted"/>
<name>A0A1F5JVC1_9BACT</name>
<accession>A0A1F5JVC1</accession>
<sequence length="94" mass="10978">MTASEALIRSGYYERPILDFWFEQPEADSPDKDVNPLAERIRRYLLDYTQLVTFTPDHEATVWSVSKQGREVLEKVFCKISNICNLGYPYGKTR</sequence>
<reference evidence="1 2" key="1">
    <citation type="journal article" date="2016" name="Nat. Commun.">
        <title>Thousands of microbial genomes shed light on interconnected biogeochemical processes in an aquifer system.</title>
        <authorList>
            <person name="Anantharaman K."/>
            <person name="Brown C.T."/>
            <person name="Hug L.A."/>
            <person name="Sharon I."/>
            <person name="Castelle C.J."/>
            <person name="Probst A.J."/>
            <person name="Thomas B.C."/>
            <person name="Singh A."/>
            <person name="Wilkins M.J."/>
            <person name="Karaoz U."/>
            <person name="Brodie E.L."/>
            <person name="Williams K.H."/>
            <person name="Hubbard S.S."/>
            <person name="Banfield J.F."/>
        </authorList>
    </citation>
    <scope>NUCLEOTIDE SEQUENCE [LARGE SCALE GENOMIC DNA]</scope>
</reference>
<evidence type="ECO:0000313" key="1">
    <source>
        <dbReference type="EMBL" id="OGE32594.1"/>
    </source>
</evidence>
<organism evidence="1 2">
    <name type="scientific">Candidatus Daviesbacteria bacterium RIFCSPHIGHO2_02_FULL_36_13</name>
    <dbReference type="NCBI Taxonomy" id="1797768"/>
    <lineage>
        <taxon>Bacteria</taxon>
        <taxon>Candidatus Daviesiibacteriota</taxon>
    </lineage>
</organism>
<gene>
    <name evidence="1" type="ORF">A3C59_02120</name>
</gene>
<dbReference type="EMBL" id="MFCV01000024">
    <property type="protein sequence ID" value="OGE32594.1"/>
    <property type="molecule type" value="Genomic_DNA"/>
</dbReference>
<evidence type="ECO:0000313" key="2">
    <source>
        <dbReference type="Proteomes" id="UP000176902"/>
    </source>
</evidence>